<gene>
    <name evidence="4" type="ORF">ZEAMMB73_Zm00001d032670</name>
</gene>
<keyword evidence="2" id="KW-0812">Transmembrane</keyword>
<feature type="compositionally biased region" description="Low complexity" evidence="1">
    <location>
        <begin position="100"/>
        <end position="111"/>
    </location>
</feature>
<evidence type="ECO:0000256" key="1">
    <source>
        <dbReference type="SAM" id="MobiDB-lite"/>
    </source>
</evidence>
<dbReference type="IntAct" id="A0A1D6KSR5">
    <property type="interactions" value="6"/>
</dbReference>
<dbReference type="STRING" id="4577.A0A1D6KSR5"/>
<proteinExistence type="predicted"/>
<evidence type="ECO:0000256" key="2">
    <source>
        <dbReference type="SAM" id="Phobius"/>
    </source>
</evidence>
<keyword evidence="2" id="KW-0472">Membrane</keyword>
<feature type="compositionally biased region" description="Polar residues" evidence="1">
    <location>
        <begin position="54"/>
        <end position="67"/>
    </location>
</feature>
<dbReference type="EMBL" id="CM007647">
    <property type="protein sequence ID" value="ONM05704.1"/>
    <property type="molecule type" value="Genomic_DNA"/>
</dbReference>
<feature type="region of interest" description="Disordered" evidence="1">
    <location>
        <begin position="210"/>
        <end position="229"/>
    </location>
</feature>
<feature type="transmembrane region" description="Helical" evidence="2">
    <location>
        <begin position="377"/>
        <end position="399"/>
    </location>
</feature>
<protein>
    <submittedName>
        <fullName evidence="4">RING/U-box superfamily protein</fullName>
    </submittedName>
</protein>
<dbReference type="InParanoid" id="A0A1D6KSR5"/>
<keyword evidence="2" id="KW-1133">Transmembrane helix</keyword>
<dbReference type="ExpressionAtlas" id="A0A1D6KSR5">
    <property type="expression patterns" value="baseline and differential"/>
</dbReference>
<feature type="signal peptide" evidence="3">
    <location>
        <begin position="1"/>
        <end position="17"/>
    </location>
</feature>
<name>A0A1D6KSR5_MAIZE</name>
<reference evidence="4" key="1">
    <citation type="submission" date="2015-12" db="EMBL/GenBank/DDBJ databases">
        <title>Update maize B73 reference genome by single molecule sequencing technologies.</title>
        <authorList>
            <consortium name="Maize Genome Sequencing Project"/>
            <person name="Ware D."/>
        </authorList>
    </citation>
    <scope>NUCLEOTIDE SEQUENCE [LARGE SCALE GENOMIC DNA]</scope>
    <source>
        <tissue evidence="4">Seedling</tissue>
    </source>
</reference>
<keyword evidence="3" id="KW-0732">Signal</keyword>
<feature type="transmembrane region" description="Helical" evidence="2">
    <location>
        <begin position="405"/>
        <end position="425"/>
    </location>
</feature>
<evidence type="ECO:0000313" key="4">
    <source>
        <dbReference type="EMBL" id="ONM05704.1"/>
    </source>
</evidence>
<evidence type="ECO:0000256" key="3">
    <source>
        <dbReference type="SAM" id="SignalP"/>
    </source>
</evidence>
<organism evidence="4">
    <name type="scientific">Zea mays</name>
    <name type="common">Maize</name>
    <dbReference type="NCBI Taxonomy" id="4577"/>
    <lineage>
        <taxon>Eukaryota</taxon>
        <taxon>Viridiplantae</taxon>
        <taxon>Streptophyta</taxon>
        <taxon>Embryophyta</taxon>
        <taxon>Tracheophyta</taxon>
        <taxon>Spermatophyta</taxon>
        <taxon>Magnoliopsida</taxon>
        <taxon>Liliopsida</taxon>
        <taxon>Poales</taxon>
        <taxon>Poaceae</taxon>
        <taxon>PACMAD clade</taxon>
        <taxon>Panicoideae</taxon>
        <taxon>Andropogonodae</taxon>
        <taxon>Andropogoneae</taxon>
        <taxon>Tripsacinae</taxon>
        <taxon>Zea</taxon>
    </lineage>
</organism>
<feature type="region of interest" description="Disordered" evidence="1">
    <location>
        <begin position="53"/>
        <end position="195"/>
    </location>
</feature>
<dbReference type="FunCoup" id="A0A1D6KSR5">
    <property type="interactions" value="17"/>
</dbReference>
<dbReference type="AlphaFoldDB" id="A0A1D6KSR5"/>
<feature type="chain" id="PRO_5010806277" evidence="3">
    <location>
        <begin position="18"/>
        <end position="456"/>
    </location>
</feature>
<feature type="compositionally biased region" description="Low complexity" evidence="1">
    <location>
        <begin position="178"/>
        <end position="194"/>
    </location>
</feature>
<feature type="compositionally biased region" description="Basic and acidic residues" evidence="1">
    <location>
        <begin position="121"/>
        <end position="137"/>
    </location>
</feature>
<sequence length="456" mass="49817">MCFVLLFLRCRIHTGCQIANRKYCNCNVKLSMLVRLQRAAVDIRVPRVEAPPISRTSFPAQPSSLSPVHTGRAAAAHPTRQRRRRPPPAPSSRRRETEQPVAAGVGAPCPAIQHQKWNPSHPREVVDTRRRAAKEEELAVAGSSRPPMSSGADGSDPITGLGPSTIPEPPDREPPHLQSPSPAAQQEVAASQAETPVPAVTIVISRPGEEVQTPDAMGGSPACSTQAGDGKATATSVSLTASAAAKEAELARSDSFDDYEQCRMNTFFTSAEFVNRRQKNLWSTLDVDVVVILQKHIAHALMFGFVLEVQTSVRYASRLLPISPLQRRKQVYVYYFALHIFQSVLDHLENTSYWVWRVDSTYGRGRGGRERGWFSPLWVAFAILIGGLLLDVLISVSLGVSALPVNIIIGVLIVLGLGTALRLALECCQEWGSRRNVGNMPRLENIPPTGYHPAVV</sequence>
<accession>A0A1D6KSR5</accession>